<evidence type="ECO:0000256" key="9">
    <source>
        <dbReference type="ARBA" id="ARBA00023204"/>
    </source>
</evidence>
<feature type="binding site" evidence="12">
    <location>
        <position position="174"/>
    </location>
    <ligand>
        <name>Mg(2+)</name>
        <dbReference type="ChEBI" id="CHEBI:18420"/>
        <label>2</label>
    </ligand>
</feature>
<keyword evidence="3 12" id="KW-0479">Metal-binding</keyword>
<keyword evidence="16" id="KW-1185">Reference proteome</keyword>
<protein>
    <recommendedName>
        <fullName evidence="12">Flap endonuclease 1</fullName>
        <shortName evidence="12">FEN-1</shortName>
        <ecNumber evidence="12">3.1.-.-</ecNumber>
    </recommendedName>
    <alternativeName>
        <fullName evidence="12">Flap structure-specific endonuclease 1</fullName>
    </alternativeName>
</protein>
<organism evidence="15 16">
    <name type="scientific">Methanofollis formosanus</name>
    <dbReference type="NCBI Taxonomy" id="299308"/>
    <lineage>
        <taxon>Archaea</taxon>
        <taxon>Methanobacteriati</taxon>
        <taxon>Methanobacteriota</taxon>
        <taxon>Stenosarchaea group</taxon>
        <taxon>Methanomicrobia</taxon>
        <taxon>Methanomicrobiales</taxon>
        <taxon>Methanomicrobiaceae</taxon>
        <taxon>Methanofollis</taxon>
    </lineage>
</organism>
<evidence type="ECO:0000259" key="13">
    <source>
        <dbReference type="SMART" id="SM00484"/>
    </source>
</evidence>
<feature type="domain" description="XPG N-terminal" evidence="14">
    <location>
        <begin position="1"/>
        <end position="102"/>
    </location>
</feature>
<evidence type="ECO:0000256" key="12">
    <source>
        <dbReference type="HAMAP-Rule" id="MF_00614"/>
    </source>
</evidence>
<dbReference type="InterPro" id="IPR006085">
    <property type="entry name" value="XPG_DNA_repair_N"/>
</dbReference>
<dbReference type="FunFam" id="3.40.50.1010:FF:000016">
    <property type="entry name" value="Flap endonuclease 1"/>
    <property type="match status" value="1"/>
</dbReference>
<keyword evidence="5 12" id="KW-0227">DNA damage</keyword>
<comment type="similarity">
    <text evidence="12">Belongs to the XPG/RAD2 endonuclease family. FEN1 subfamily.</text>
</comment>
<sequence>MGVALRDIIKDYRQETDLEEMRGVVAVDAFNALYQFLSIIRQPDGTPLMDRDGRVTSHLSGLFFRNVNFLEKGVRPVYVFDGAPPELKSTTIEKRREVRDAAGEAWKEALARGDQEEAYKQARASAKIDAAMISSAKRLLALMGIPCVQAPSEGEAQAAFMAQRGDVGAAASQDYDALLFGAPHLVRNLTISGKRKMRGRTVTVRPETYDLQSVLDGLSITREGLVEIGILVGTDFNPGIRGVGAKTALKIVQKGMFAETISEKAPEFDPGPIRRFFLDPPVTEDYRLTWESPARDGIVEMLCEEYAFSEGRVESALERLGMKTGQKTLDAWF</sequence>
<dbReference type="InterPro" id="IPR008918">
    <property type="entry name" value="HhH2"/>
</dbReference>
<dbReference type="GO" id="GO:0006281">
    <property type="term" value="P:DNA repair"/>
    <property type="evidence" value="ECO:0007669"/>
    <property type="project" value="UniProtKB-UniRule"/>
</dbReference>
<evidence type="ECO:0000256" key="7">
    <source>
        <dbReference type="ARBA" id="ARBA00022839"/>
    </source>
</evidence>
<dbReference type="GO" id="GO:0008409">
    <property type="term" value="F:5'-3' exonuclease activity"/>
    <property type="evidence" value="ECO:0007669"/>
    <property type="project" value="UniProtKB-UniRule"/>
</dbReference>
<dbReference type="InterPro" id="IPR023426">
    <property type="entry name" value="Flap_endonuc"/>
</dbReference>
<feature type="binding site" evidence="12">
    <location>
        <position position="81"/>
    </location>
    <ligand>
        <name>Mg(2+)</name>
        <dbReference type="ChEBI" id="CHEBI:18420"/>
        <label>1</label>
    </ligand>
</feature>
<dbReference type="RefSeq" id="WP_220682292.1">
    <property type="nucleotide sequence ID" value="NZ_CP037968.1"/>
</dbReference>
<proteinExistence type="inferred from homology"/>
<feature type="binding site" evidence="12">
    <location>
        <position position="153"/>
    </location>
    <ligand>
        <name>Mg(2+)</name>
        <dbReference type="ChEBI" id="CHEBI:18420"/>
        <label>1</label>
    </ligand>
</feature>
<dbReference type="SMART" id="SM00485">
    <property type="entry name" value="XPGN"/>
    <property type="match status" value="1"/>
</dbReference>
<dbReference type="SMART" id="SM00279">
    <property type="entry name" value="HhH2"/>
    <property type="match status" value="1"/>
</dbReference>
<feature type="binding site" evidence="12">
    <location>
        <position position="235"/>
    </location>
    <ligand>
        <name>Mg(2+)</name>
        <dbReference type="ChEBI" id="CHEBI:18420"/>
        <label>2</label>
    </ligand>
</feature>
<keyword evidence="1 12" id="KW-0235">DNA replication</keyword>
<dbReference type="Pfam" id="PF00752">
    <property type="entry name" value="XPG_N"/>
    <property type="match status" value="1"/>
</dbReference>
<dbReference type="PANTHER" id="PTHR11081">
    <property type="entry name" value="FLAP ENDONUCLEASE FAMILY MEMBER"/>
    <property type="match status" value="1"/>
</dbReference>
<dbReference type="InterPro" id="IPR006086">
    <property type="entry name" value="XPG-I_dom"/>
</dbReference>
<dbReference type="KEGG" id="mfk:E2N92_03350"/>
<dbReference type="Pfam" id="PF00867">
    <property type="entry name" value="XPG_I"/>
    <property type="match status" value="1"/>
</dbReference>
<dbReference type="InterPro" id="IPR036279">
    <property type="entry name" value="5-3_exonuclease_C_sf"/>
</dbReference>
<feature type="domain" description="XPG-I" evidence="13">
    <location>
        <begin position="141"/>
        <end position="220"/>
    </location>
</feature>
<dbReference type="InterPro" id="IPR029060">
    <property type="entry name" value="PIN-like_dom_sf"/>
</dbReference>
<dbReference type="InterPro" id="IPR019973">
    <property type="entry name" value="Flap_endonuc_arc"/>
</dbReference>
<dbReference type="PRINTS" id="PR00853">
    <property type="entry name" value="XPGRADSUPER"/>
</dbReference>
<evidence type="ECO:0000256" key="2">
    <source>
        <dbReference type="ARBA" id="ARBA00022722"/>
    </source>
</evidence>
<evidence type="ECO:0000256" key="3">
    <source>
        <dbReference type="ARBA" id="ARBA00022723"/>
    </source>
</evidence>
<evidence type="ECO:0000256" key="8">
    <source>
        <dbReference type="ARBA" id="ARBA00022842"/>
    </source>
</evidence>
<dbReference type="PANTHER" id="PTHR11081:SF9">
    <property type="entry name" value="FLAP ENDONUCLEASE 1"/>
    <property type="match status" value="1"/>
</dbReference>
<name>A0A8G0ZZJ6_9EURY</name>
<evidence type="ECO:0000256" key="5">
    <source>
        <dbReference type="ARBA" id="ARBA00022763"/>
    </source>
</evidence>
<dbReference type="InterPro" id="IPR019974">
    <property type="entry name" value="XPG_CS"/>
</dbReference>
<dbReference type="GO" id="GO:0003677">
    <property type="term" value="F:DNA binding"/>
    <property type="evidence" value="ECO:0007669"/>
    <property type="project" value="UniProtKB-UniRule"/>
</dbReference>
<comment type="caution">
    <text evidence="12">Lacks conserved residue(s) required for the propagation of feature annotation.</text>
</comment>
<dbReference type="SMART" id="SM00484">
    <property type="entry name" value="XPGI"/>
    <property type="match status" value="1"/>
</dbReference>
<evidence type="ECO:0000256" key="6">
    <source>
        <dbReference type="ARBA" id="ARBA00022801"/>
    </source>
</evidence>
<gene>
    <name evidence="12 15" type="primary">fen</name>
    <name evidence="15" type="ORF">E2N92_03350</name>
</gene>
<keyword evidence="2 12" id="KW-0540">Nuclease</keyword>
<dbReference type="NCBIfam" id="TIGR03674">
    <property type="entry name" value="fen_arch"/>
    <property type="match status" value="1"/>
</dbReference>
<keyword evidence="8 12" id="KW-0460">Magnesium</keyword>
<dbReference type="OrthoDB" id="9593at2157"/>
<dbReference type="EMBL" id="CP037968">
    <property type="protein sequence ID" value="QYZ78532.1"/>
    <property type="molecule type" value="Genomic_DNA"/>
</dbReference>
<keyword evidence="6 12" id="KW-0378">Hydrolase</keyword>
<feature type="binding site" evidence="12">
    <location>
        <position position="28"/>
    </location>
    <ligand>
        <name>Mg(2+)</name>
        <dbReference type="ChEBI" id="CHEBI:18420"/>
        <label>1</label>
    </ligand>
</feature>
<dbReference type="EC" id="3.1.-.-" evidence="12"/>
<feature type="region of interest" description="Interaction with PCNA" evidence="12">
    <location>
        <begin position="325"/>
        <end position="333"/>
    </location>
</feature>
<comment type="function">
    <text evidence="10">Structure-specific nuclease with 5'-flap endonuclease and 5'-3' exonuclease activities involved in DNA replication and repair. During DNA replication, cleaves the 5'-overhanging flap structure that is generated by displacement synthesis when DNA polymerase encounters the 5'-end of a downstream Okazaki fragment. Binds the unpaired 3'-DNA end and kinks the DNA to facilitate 5' cleavage specificity. Cleaves one nucleotide into the double-stranded DNA from the junction in flap DNA, leaving a nick for ligation. Also involved in the base excision repair (BER) pathway. Acts as a genome stabilization factor that prevents flaps from equilibrating into structures that lead to duplications and deletions. Also possesses 5'-3' exonuclease activity on nicked or gapped double-stranded DNA.</text>
</comment>
<evidence type="ECO:0000313" key="16">
    <source>
        <dbReference type="Proteomes" id="UP000826709"/>
    </source>
</evidence>
<dbReference type="SUPFAM" id="SSF88723">
    <property type="entry name" value="PIN domain-like"/>
    <property type="match status" value="1"/>
</dbReference>
<dbReference type="Gene3D" id="3.40.50.1010">
    <property type="entry name" value="5'-nuclease"/>
    <property type="match status" value="1"/>
</dbReference>
<feature type="binding site" evidence="12">
    <location>
        <position position="176"/>
    </location>
    <ligand>
        <name>Mg(2+)</name>
        <dbReference type="ChEBI" id="CHEBI:18420"/>
        <label>2</label>
    </ligand>
</feature>
<keyword evidence="9 12" id="KW-0234">DNA repair</keyword>
<evidence type="ECO:0000313" key="15">
    <source>
        <dbReference type="EMBL" id="QYZ78532.1"/>
    </source>
</evidence>
<evidence type="ECO:0000256" key="4">
    <source>
        <dbReference type="ARBA" id="ARBA00022759"/>
    </source>
</evidence>
<dbReference type="GO" id="GO:0017108">
    <property type="term" value="F:5'-flap endonuclease activity"/>
    <property type="evidence" value="ECO:0007669"/>
    <property type="project" value="UniProtKB-UniRule"/>
</dbReference>
<evidence type="ECO:0000259" key="14">
    <source>
        <dbReference type="SMART" id="SM00485"/>
    </source>
</evidence>
<dbReference type="Gene3D" id="1.10.150.20">
    <property type="entry name" value="5' to 3' exonuclease, C-terminal subdomain"/>
    <property type="match status" value="1"/>
</dbReference>
<accession>A0A8G0ZZJ6</accession>
<dbReference type="PROSITE" id="PS00841">
    <property type="entry name" value="XPG_1"/>
    <property type="match status" value="1"/>
</dbReference>
<dbReference type="InterPro" id="IPR006084">
    <property type="entry name" value="XPG/Rad2"/>
</dbReference>
<dbReference type="HAMAP" id="MF_00614">
    <property type="entry name" value="Fen"/>
    <property type="match status" value="1"/>
</dbReference>
<dbReference type="AlphaFoldDB" id="A0A8G0ZZJ6"/>
<dbReference type="Proteomes" id="UP000826709">
    <property type="component" value="Chromosome"/>
</dbReference>
<comment type="cofactor">
    <cofactor evidence="12">
        <name>Mg(2+)</name>
        <dbReference type="ChEBI" id="CHEBI:18420"/>
    </cofactor>
    <text evidence="12">Binds 2 magnesium ions per subunit. They probably participate in the reaction catalyzed by the enzyme. May bind an additional third magnesium ion after substrate binding.</text>
</comment>
<keyword evidence="4 12" id="KW-0255">Endonuclease</keyword>
<evidence type="ECO:0000256" key="11">
    <source>
        <dbReference type="ARBA" id="ARBA00065981"/>
    </source>
</evidence>
<evidence type="ECO:0000256" key="10">
    <source>
        <dbReference type="ARBA" id="ARBA00024702"/>
    </source>
</evidence>
<comment type="function">
    <text evidence="12">Structure-specific nuclease with 5'-flap endonuclease and 5'-3' exonuclease activities involved in DNA replication and repair. During DNA replication, cleaves the 5'-overhanging flap structure that is generated by displacement synthesis when DNA polymerase encounters the 5'-end of a downstream Okazaki fragment. Binds the unpaired 3'-DNA end and kinks the DNA to facilitate 5' cleavage specificity. Cleaves one nucleotide into the double-stranded DNA from the junction in flap DNA, leaving a nick for ligation. Also involved in the base excision repair (BER) pathway. Acts as a genome stabilization factor that prevents flaps from equilibrating into structurs that lead to duplications and deletions. Also possesses 5'-3' exonuclease activity on nicked or gapped double-stranded DNA.</text>
</comment>
<keyword evidence="7 12" id="KW-0269">Exonuclease</keyword>
<dbReference type="SUPFAM" id="SSF47807">
    <property type="entry name" value="5' to 3' exonuclease, C-terminal subdomain"/>
    <property type="match status" value="1"/>
</dbReference>
<reference evidence="15" key="1">
    <citation type="journal article" date="2005" name="Int. J. Syst. Evol. Microbiol.">
        <title>Methanofollis formosanus sp. nov., isolated from a fish pond.</title>
        <authorList>
            <person name="Wu S.Y."/>
            <person name="Chen S.C."/>
            <person name="Lai M.C."/>
        </authorList>
    </citation>
    <scope>NUCLEOTIDE SEQUENCE</scope>
    <source>
        <strain evidence="15">ML15</strain>
    </source>
</reference>
<evidence type="ECO:0000256" key="1">
    <source>
        <dbReference type="ARBA" id="ARBA00022705"/>
    </source>
</evidence>
<dbReference type="GO" id="GO:0000287">
    <property type="term" value="F:magnesium ion binding"/>
    <property type="evidence" value="ECO:0007669"/>
    <property type="project" value="UniProtKB-UniRule"/>
</dbReference>
<dbReference type="CDD" id="cd09867">
    <property type="entry name" value="PIN_FEN1"/>
    <property type="match status" value="1"/>
</dbReference>
<feature type="binding site" evidence="12">
    <location>
        <position position="155"/>
    </location>
    <ligand>
        <name>Mg(2+)</name>
        <dbReference type="ChEBI" id="CHEBI:18420"/>
        <label>1</label>
    </ligand>
</feature>
<reference evidence="15" key="2">
    <citation type="submission" date="2019-03" db="EMBL/GenBank/DDBJ databases">
        <authorList>
            <person name="Chen S.-C."/>
            <person name="Wu S.-Y."/>
            <person name="Lai M.-C."/>
        </authorList>
    </citation>
    <scope>NUCLEOTIDE SEQUENCE</scope>
    <source>
        <strain evidence="15">ML15</strain>
    </source>
</reference>
<dbReference type="GO" id="GO:0043137">
    <property type="term" value="P:DNA replication, removal of RNA primer"/>
    <property type="evidence" value="ECO:0007669"/>
    <property type="project" value="UniProtKB-UniRule"/>
</dbReference>
<comment type="subunit">
    <text evidence="11 12">Interacts with PCNA. PCNA stimulates the nuclease activity without altering cleavage specificity.</text>
</comment>